<dbReference type="AlphaFoldDB" id="A0A392SU24"/>
<evidence type="ECO:0000313" key="2">
    <source>
        <dbReference type="Proteomes" id="UP000265520"/>
    </source>
</evidence>
<dbReference type="EMBL" id="LXQA010436258">
    <property type="protein sequence ID" value="MCI51714.1"/>
    <property type="molecule type" value="Genomic_DNA"/>
</dbReference>
<sequence length="54" mass="6373">MMMEYLGSTEKDIEFEVRITKGAHARFLYLRRIIKDYVKVVNQAETDGTTDIFE</sequence>
<evidence type="ECO:0000313" key="1">
    <source>
        <dbReference type="EMBL" id="MCI51714.1"/>
    </source>
</evidence>
<feature type="non-terminal residue" evidence="1">
    <location>
        <position position="54"/>
    </location>
</feature>
<keyword evidence="2" id="KW-1185">Reference proteome</keyword>
<proteinExistence type="predicted"/>
<organism evidence="1 2">
    <name type="scientific">Trifolium medium</name>
    <dbReference type="NCBI Taxonomy" id="97028"/>
    <lineage>
        <taxon>Eukaryota</taxon>
        <taxon>Viridiplantae</taxon>
        <taxon>Streptophyta</taxon>
        <taxon>Embryophyta</taxon>
        <taxon>Tracheophyta</taxon>
        <taxon>Spermatophyta</taxon>
        <taxon>Magnoliopsida</taxon>
        <taxon>eudicotyledons</taxon>
        <taxon>Gunneridae</taxon>
        <taxon>Pentapetalae</taxon>
        <taxon>rosids</taxon>
        <taxon>fabids</taxon>
        <taxon>Fabales</taxon>
        <taxon>Fabaceae</taxon>
        <taxon>Papilionoideae</taxon>
        <taxon>50 kb inversion clade</taxon>
        <taxon>NPAAA clade</taxon>
        <taxon>Hologalegina</taxon>
        <taxon>IRL clade</taxon>
        <taxon>Trifolieae</taxon>
        <taxon>Trifolium</taxon>
    </lineage>
</organism>
<comment type="caution">
    <text evidence="1">The sequence shown here is derived from an EMBL/GenBank/DDBJ whole genome shotgun (WGS) entry which is preliminary data.</text>
</comment>
<name>A0A392SU24_9FABA</name>
<dbReference type="Proteomes" id="UP000265520">
    <property type="component" value="Unassembled WGS sequence"/>
</dbReference>
<accession>A0A392SU24</accession>
<reference evidence="1 2" key="1">
    <citation type="journal article" date="2018" name="Front. Plant Sci.">
        <title>Red Clover (Trifolium pratense) and Zigzag Clover (T. medium) - A Picture of Genomic Similarities and Differences.</title>
        <authorList>
            <person name="Dluhosova J."/>
            <person name="Istvanek J."/>
            <person name="Nedelnik J."/>
            <person name="Repkova J."/>
        </authorList>
    </citation>
    <scope>NUCLEOTIDE SEQUENCE [LARGE SCALE GENOMIC DNA]</scope>
    <source>
        <strain evidence="2">cv. 10/8</strain>
        <tissue evidence="1">Leaf</tissue>
    </source>
</reference>
<protein>
    <submittedName>
        <fullName evidence="1">Uncharacterized protein</fullName>
    </submittedName>
</protein>